<dbReference type="VEuPathDB" id="PlasmoDB:PVP01_0000390"/>
<gene>
    <name evidence="1" type="ORF">PVC01_130005300</name>
</gene>
<evidence type="ECO:0000313" key="2">
    <source>
        <dbReference type="Proteomes" id="UP000305196"/>
    </source>
</evidence>
<reference evidence="1 2" key="1">
    <citation type="submission" date="2016-07" db="EMBL/GenBank/DDBJ databases">
        <authorList>
            <consortium name="Pathogen Informatics"/>
        </authorList>
    </citation>
    <scope>NUCLEOTIDE SEQUENCE [LARGE SCALE GENOMIC DNA]</scope>
</reference>
<dbReference type="VEuPathDB" id="PlasmoDB:PVW1_130007100"/>
<sequence>MHIECFQHFSQIKDEEQKAYKFYNELDNDQGISILDDLKSYSAIRSWITKNESKLILAKLVRNINLIISDYPENPKKRCREINYWMNEQIKKCNNKCETSLSSDSSTVFNDIKWNRVNNDIVCKRETVPYPTKDIDLMKELDNYCEFRNNLRCDKFQYEEELLKYNTYIKEKRQHFRIYACKIHNKTLQEKKI</sequence>
<dbReference type="Proteomes" id="UP000305196">
    <property type="component" value="Chromosome 13"/>
</dbReference>
<name>A0A1G4HI23_PLAVI</name>
<proteinExistence type="predicted"/>
<evidence type="ECO:0008006" key="3">
    <source>
        <dbReference type="Google" id="ProtNLM"/>
    </source>
</evidence>
<dbReference type="AlphaFoldDB" id="A0A1G4HI23"/>
<evidence type="ECO:0000313" key="1">
    <source>
        <dbReference type="EMBL" id="SCO74569.1"/>
    </source>
</evidence>
<dbReference type="EMBL" id="LT615268">
    <property type="protein sequence ID" value="SCO74569.1"/>
    <property type="molecule type" value="Genomic_DNA"/>
</dbReference>
<accession>A0A1G4HI23</accession>
<protein>
    <recommendedName>
        <fullName evidence="3">Vir protein</fullName>
    </recommendedName>
</protein>
<organism evidence="1 2">
    <name type="scientific">Plasmodium vivax</name>
    <name type="common">malaria parasite P. vivax</name>
    <dbReference type="NCBI Taxonomy" id="5855"/>
    <lineage>
        <taxon>Eukaryota</taxon>
        <taxon>Sar</taxon>
        <taxon>Alveolata</taxon>
        <taxon>Apicomplexa</taxon>
        <taxon>Aconoidasida</taxon>
        <taxon>Haemosporida</taxon>
        <taxon>Plasmodiidae</taxon>
        <taxon>Plasmodium</taxon>
        <taxon>Plasmodium (Plasmodium)</taxon>
    </lineage>
</organism>
<dbReference type="VEuPathDB" id="PlasmoDB:PVPAM_130014700"/>